<accession>A0A1J4J4P1</accession>
<evidence type="ECO:0000256" key="2">
    <source>
        <dbReference type="SAM" id="MobiDB-lite"/>
    </source>
</evidence>
<dbReference type="AlphaFoldDB" id="A0A1J4J4P1"/>
<evidence type="ECO:0000313" key="4">
    <source>
        <dbReference type="EMBL" id="OHS94310.1"/>
    </source>
</evidence>
<feature type="coiled-coil region" evidence="1">
    <location>
        <begin position="584"/>
        <end position="796"/>
    </location>
</feature>
<dbReference type="GO" id="GO:0005200">
    <property type="term" value="F:structural constituent of cytoskeleton"/>
    <property type="evidence" value="ECO:0007669"/>
    <property type="project" value="TreeGrafter"/>
</dbReference>
<organism evidence="4 5">
    <name type="scientific">Tritrichomonas foetus</name>
    <dbReference type="NCBI Taxonomy" id="1144522"/>
    <lineage>
        <taxon>Eukaryota</taxon>
        <taxon>Metamonada</taxon>
        <taxon>Parabasalia</taxon>
        <taxon>Tritrichomonadida</taxon>
        <taxon>Tritrichomonadidae</taxon>
        <taxon>Tritrichomonas</taxon>
    </lineage>
</organism>
<dbReference type="EMBL" id="MLAK01001327">
    <property type="protein sequence ID" value="OHS94310.1"/>
    <property type="molecule type" value="Genomic_DNA"/>
</dbReference>
<protein>
    <submittedName>
        <fullName evidence="4">Uncharacterized protein</fullName>
    </submittedName>
</protein>
<dbReference type="GeneID" id="94847372"/>
<proteinExistence type="predicted"/>
<keyword evidence="1" id="KW-0175">Coiled coil</keyword>
<dbReference type="EMBL" id="KX579716">
    <property type="protein sequence ID" value="ARM19948.1"/>
    <property type="molecule type" value="Genomic_DNA"/>
</dbReference>
<sequence length="905" mass="103507">MNNEIERIKEQSKAQLDGVLEELEKVKAVHEKDVLQQKTIVGRIDRVLQSSERYFQTKFSTIDDLIDFYEHPTQPAKVPQQNETTITPIISSSGKNEHIEKKLKHLKAKLRSASHDKSELQAELARTQREAHTLKLNAQQQISDLQSQLNTLTEDHQMNDNTKNQKISSLESQLESAKAELSKVKAQLESHTLSNLTQNQLQLQQPTIAPRENVQVPQLPKPNKKANKPEDVERINQLQNHIDELIEKIKIGDKKKIDVDNQLRDAETKITQQKNQIEKMRTEIATLKSVNESSRSEIETLRNALHTKKEPISIEQIAPSRQNANIVKYQRAIEEQKGKILALNQQNDKLKKQIEKQEKDISDLNEKCDHANAATKKANDDFADYRSKVESKRPVTADDLIPAEAFRCPEFDGLLSSCISKIAGNPSLQPVTKIQTCFKAIAAHFGSQLKDIQTAFDDTMKENQFLSASFNKFIVDLSIAICDQPTTIEDFFKGNGGQQLLEKVADFRVRFDDMKHQSDRFHDIMQYFEESFGLVGQNGEPIQQITDIKNQFAAQCDIIAQKSAKLKKMRRDFRDLIQSSDALKTESSQKIEDLTNAVSKLESQLTALEKTAKALKVENQNLQTDLIDATRRANQNEEDFKEREREIVNKLVKEHNGKVNALTAKYNELSAQYTELVEDFNSQSDEVKNLEEAIDNHKRTIASKDREINDLIRDIKNNGIAALERLEIEKRQLSETYTDAIEQLKEQCEKHRLDVEKMAKVVSENEKLVAIVRSENALLKKEKLKIEQDMKSLSAKVDRERKLMETTYTAKRIQYETEVTSKLNEERTRFEVEKRRICGFAAEAFKMFFDANAAIDEKSYRNVIETATEELTKLTKSDAAVRRIVSARDGQTTEDAVAQVLMSHP</sequence>
<dbReference type="RefSeq" id="XP_068347447.1">
    <property type="nucleotide sequence ID" value="XM_068512668.1"/>
</dbReference>
<dbReference type="VEuPathDB" id="TrichDB:TRFO_39472"/>
<feature type="coiled-coil region" evidence="1">
    <location>
        <begin position="96"/>
        <end position="194"/>
    </location>
</feature>
<reference evidence="3" key="3">
    <citation type="journal article" date="2017" name="Biol. Cell">
        <title>The costa of trichomonads: A complex macromolecular cytoskeleton structure made of uncommon proteins.</title>
        <authorList>
            <person name="de Andrade Rosa I."/>
            <person name="Brigido M.C."/>
            <person name="de Oliveira Santos E."/>
            <person name="Gonzaga L."/>
            <person name="Zingali R.B."/>
            <person name="de Vasconcelos A.T."/>
            <person name="de Souza W."/>
            <person name="Benchimol M."/>
        </authorList>
    </citation>
    <scope>NUCLEOTIDE SEQUENCE</scope>
    <source>
        <strain evidence="3">39472</strain>
    </source>
</reference>
<feature type="coiled-coil region" evidence="1">
    <location>
        <begin position="235"/>
        <end position="381"/>
    </location>
</feature>
<dbReference type="Gene3D" id="1.20.5.1700">
    <property type="match status" value="1"/>
</dbReference>
<evidence type="ECO:0000256" key="1">
    <source>
        <dbReference type="SAM" id="Coils"/>
    </source>
</evidence>
<dbReference type="Gene3D" id="1.10.287.1490">
    <property type="match status" value="1"/>
</dbReference>
<evidence type="ECO:0000313" key="5">
    <source>
        <dbReference type="Proteomes" id="UP000179807"/>
    </source>
</evidence>
<feature type="region of interest" description="Disordered" evidence="2">
    <location>
        <begin position="210"/>
        <end position="231"/>
    </location>
</feature>
<reference evidence="4 5" key="2">
    <citation type="submission" date="2016-10" db="EMBL/GenBank/DDBJ databases">
        <authorList>
            <person name="Benchimol M."/>
            <person name="Almeida L.G."/>
            <person name="Vasconcelos A.T."/>
            <person name="Perreira-Neves A."/>
            <person name="Rosa I.A."/>
            <person name="Tasca T."/>
            <person name="Bogo M.R."/>
            <person name="de Souza W."/>
        </authorList>
    </citation>
    <scope>NUCLEOTIDE SEQUENCE [LARGE SCALE GENOMIC DNA]</scope>
    <source>
        <strain evidence="4 5">K</strain>
    </source>
</reference>
<dbReference type="PANTHER" id="PTHR47357:SF1">
    <property type="entry name" value="SPINDLE POLE BODY COMPONENT 110"/>
    <property type="match status" value="1"/>
</dbReference>
<evidence type="ECO:0000313" key="3">
    <source>
        <dbReference type="EMBL" id="ARM19948.1"/>
    </source>
</evidence>
<dbReference type="PANTHER" id="PTHR47357">
    <property type="entry name" value="COP1-INTERACTIVE PROTEIN 1"/>
    <property type="match status" value="1"/>
</dbReference>
<keyword evidence="5" id="KW-1185">Reference proteome</keyword>
<dbReference type="Proteomes" id="UP000179807">
    <property type="component" value="Unassembled WGS sequence"/>
</dbReference>
<reference evidence="3" key="1">
    <citation type="submission" date="2016-07" db="EMBL/GenBank/DDBJ databases">
        <authorList>
            <person name="Rosa I.A."/>
            <person name="Brigido M.C."/>
            <person name="Santos E.O."/>
            <person name="Almeida L.G.P."/>
            <person name="Zingalli R.B."/>
            <person name="Vasconcelos A.T.R."/>
            <person name="Souza W."/>
            <person name="Benchimol M."/>
        </authorList>
    </citation>
    <scope>NUCLEOTIDE SEQUENCE</scope>
    <source>
        <strain evidence="3">39472</strain>
    </source>
</reference>
<name>A0A1J4J4P1_9EUKA</name>
<dbReference type="GO" id="GO:0005856">
    <property type="term" value="C:cytoskeleton"/>
    <property type="evidence" value="ECO:0007669"/>
    <property type="project" value="TreeGrafter"/>
</dbReference>
<feature type="coiled-coil region" evidence="1">
    <location>
        <begin position="2"/>
        <end position="29"/>
    </location>
</feature>
<gene>
    <name evidence="4" type="ORF">TRFO_39472</name>
</gene>